<proteinExistence type="predicted"/>
<dbReference type="Pfam" id="PF05135">
    <property type="entry name" value="Phage_connect_1"/>
    <property type="match status" value="1"/>
</dbReference>
<sequence>MAEPVSVAQLEVQLRLAVGGSGEEASLAALIVAARRAVENFLDRSVVGDDASLSADDLLVAALAILMLAAHLYENRDGGDGLPGVVGVLLWPLRRWSV</sequence>
<dbReference type="AlphaFoldDB" id="A0A1H7Z5R8"/>
<accession>A0A1H7Z5R8</accession>
<name>A0A1H7Z5R8_9SPHN</name>
<dbReference type="RefSeq" id="WP_093663895.1">
    <property type="nucleotide sequence ID" value="NZ_FOCF01000001.1"/>
</dbReference>
<evidence type="ECO:0000313" key="2">
    <source>
        <dbReference type="Proteomes" id="UP000199206"/>
    </source>
</evidence>
<protein>
    <submittedName>
        <fullName evidence="1">Phage gp6-like head-tail connector protein</fullName>
    </submittedName>
</protein>
<keyword evidence="2" id="KW-1185">Reference proteome</keyword>
<dbReference type="EMBL" id="FOCF01000001">
    <property type="protein sequence ID" value="SEM53780.1"/>
    <property type="molecule type" value="Genomic_DNA"/>
</dbReference>
<dbReference type="InterPro" id="IPR021146">
    <property type="entry name" value="Phage_gp6-like_head-tail"/>
</dbReference>
<dbReference type="STRING" id="1166340.SAMN05192583_0551"/>
<dbReference type="Gene3D" id="1.10.3230.30">
    <property type="entry name" value="Phage gp6-like head-tail connector protein"/>
    <property type="match status" value="1"/>
</dbReference>
<dbReference type="Proteomes" id="UP000199206">
    <property type="component" value="Unassembled WGS sequence"/>
</dbReference>
<organism evidence="1 2">
    <name type="scientific">Sphingomonas gellani</name>
    <dbReference type="NCBI Taxonomy" id="1166340"/>
    <lineage>
        <taxon>Bacteria</taxon>
        <taxon>Pseudomonadati</taxon>
        <taxon>Pseudomonadota</taxon>
        <taxon>Alphaproteobacteria</taxon>
        <taxon>Sphingomonadales</taxon>
        <taxon>Sphingomonadaceae</taxon>
        <taxon>Sphingomonas</taxon>
    </lineage>
</organism>
<evidence type="ECO:0000313" key="1">
    <source>
        <dbReference type="EMBL" id="SEM53780.1"/>
    </source>
</evidence>
<gene>
    <name evidence="1" type="ORF">SAMN05192583_0551</name>
</gene>
<dbReference type="InterPro" id="IPR006450">
    <property type="entry name" value="Phage_HK97_gp6-like"/>
</dbReference>
<reference evidence="2" key="1">
    <citation type="submission" date="2016-10" db="EMBL/GenBank/DDBJ databases">
        <authorList>
            <person name="Varghese N."/>
            <person name="Submissions S."/>
        </authorList>
    </citation>
    <scope>NUCLEOTIDE SEQUENCE [LARGE SCALE GENOMIC DNA]</scope>
    <source>
        <strain evidence="2">S6-262</strain>
    </source>
</reference>
<dbReference type="NCBIfam" id="TIGR01560">
    <property type="entry name" value="put_DNA_pack"/>
    <property type="match status" value="1"/>
</dbReference>